<organism evidence="1 2">
    <name type="scientific">Dendrolimus kikuchii</name>
    <dbReference type="NCBI Taxonomy" id="765133"/>
    <lineage>
        <taxon>Eukaryota</taxon>
        <taxon>Metazoa</taxon>
        <taxon>Ecdysozoa</taxon>
        <taxon>Arthropoda</taxon>
        <taxon>Hexapoda</taxon>
        <taxon>Insecta</taxon>
        <taxon>Pterygota</taxon>
        <taxon>Neoptera</taxon>
        <taxon>Endopterygota</taxon>
        <taxon>Lepidoptera</taxon>
        <taxon>Glossata</taxon>
        <taxon>Ditrysia</taxon>
        <taxon>Bombycoidea</taxon>
        <taxon>Lasiocampidae</taxon>
        <taxon>Dendrolimus</taxon>
    </lineage>
</organism>
<keyword evidence="2" id="KW-1185">Reference proteome</keyword>
<dbReference type="Proteomes" id="UP000824533">
    <property type="component" value="Linkage Group LG15"/>
</dbReference>
<protein>
    <submittedName>
        <fullName evidence="1">Uncharacterized protein</fullName>
    </submittedName>
</protein>
<gene>
    <name evidence="1" type="ORF">K1T71_008841</name>
</gene>
<reference evidence="1 2" key="1">
    <citation type="journal article" date="2021" name="Front. Genet.">
        <title>Chromosome-Level Genome Assembly Reveals Significant Gene Expansion in the Toll and IMD Signaling Pathways of Dendrolimus kikuchii.</title>
        <authorList>
            <person name="Zhou J."/>
            <person name="Wu P."/>
            <person name="Xiong Z."/>
            <person name="Liu N."/>
            <person name="Zhao N."/>
            <person name="Ji M."/>
            <person name="Qiu Y."/>
            <person name="Yang B."/>
        </authorList>
    </citation>
    <scope>NUCLEOTIDE SEQUENCE [LARGE SCALE GENOMIC DNA]</scope>
    <source>
        <strain evidence="1">Ann1</strain>
    </source>
</reference>
<evidence type="ECO:0000313" key="1">
    <source>
        <dbReference type="EMBL" id="KAJ0175682.1"/>
    </source>
</evidence>
<sequence>MSSAYNRIVEFLKQSVTSVIKILKSMGPRMDPCGTPEGINFHNDAFPYDADRLYRNARKNKAFSYDIRFMWTLLSKNN</sequence>
<proteinExistence type="predicted"/>
<comment type="caution">
    <text evidence="1">The sequence shown here is derived from an EMBL/GenBank/DDBJ whole genome shotgun (WGS) entry which is preliminary data.</text>
</comment>
<dbReference type="EMBL" id="CM034401">
    <property type="protein sequence ID" value="KAJ0175682.1"/>
    <property type="molecule type" value="Genomic_DNA"/>
</dbReference>
<name>A0ACC1CVQ6_9NEOP</name>
<accession>A0ACC1CVQ6</accession>
<evidence type="ECO:0000313" key="2">
    <source>
        <dbReference type="Proteomes" id="UP000824533"/>
    </source>
</evidence>